<proteinExistence type="predicted"/>
<reference evidence="4" key="1">
    <citation type="submission" date="2015-07" db="EMBL/GenBank/DDBJ databases">
        <title>Near-Complete Genome Sequence of the Cellulolytic Bacterium Bacteroides (Pseudobacteroides) cellulosolvens ATCC 35603.</title>
        <authorList>
            <person name="Dassa B."/>
            <person name="Utturkar S.M."/>
            <person name="Klingeman D.M."/>
            <person name="Hurt R.A."/>
            <person name="Keller M."/>
            <person name="Xu J."/>
            <person name="Reddy Y.H.K."/>
            <person name="Borovok I."/>
            <person name="Grinberg I.R."/>
            <person name="Lamed R."/>
            <person name="Zhivin O."/>
            <person name="Bayer E.A."/>
            <person name="Brown S.D."/>
        </authorList>
    </citation>
    <scope>NUCLEOTIDE SEQUENCE [LARGE SCALE GENOMIC DNA]</scope>
    <source>
        <strain evidence="4">DSM 2933</strain>
    </source>
</reference>
<evidence type="ECO:0000256" key="1">
    <source>
        <dbReference type="SAM" id="Phobius"/>
    </source>
</evidence>
<accession>A0A0L6JSY2</accession>
<comment type="caution">
    <text evidence="3">The sequence shown here is derived from an EMBL/GenBank/DDBJ whole genome shotgun (WGS) entry which is preliminary data.</text>
</comment>
<dbReference type="PANTHER" id="PTHR35789">
    <property type="entry name" value="SPORE GERMINATION PROTEIN B3"/>
    <property type="match status" value="1"/>
</dbReference>
<dbReference type="GO" id="GO:0009847">
    <property type="term" value="P:spore germination"/>
    <property type="evidence" value="ECO:0007669"/>
    <property type="project" value="InterPro"/>
</dbReference>
<dbReference type="GO" id="GO:0016020">
    <property type="term" value="C:membrane"/>
    <property type="evidence" value="ECO:0007669"/>
    <property type="project" value="InterPro"/>
</dbReference>
<dbReference type="PANTHER" id="PTHR35789:SF1">
    <property type="entry name" value="SPORE GERMINATION PROTEIN B3"/>
    <property type="match status" value="1"/>
</dbReference>
<feature type="domain" description="Spore germination protein N-terminal" evidence="2">
    <location>
        <begin position="103"/>
        <end position="179"/>
    </location>
</feature>
<dbReference type="AlphaFoldDB" id="A0A0L6JSY2"/>
<evidence type="ECO:0000313" key="3">
    <source>
        <dbReference type="EMBL" id="KNY28956.1"/>
    </source>
</evidence>
<feature type="transmembrane region" description="Helical" evidence="1">
    <location>
        <begin position="12"/>
        <end position="36"/>
    </location>
</feature>
<keyword evidence="1" id="KW-0472">Membrane</keyword>
<sequence length="184" mass="20956">MNLRMKYQGLRCFCRVIINSHLLYHLTEAGLMMYLLRHHGGSFPKDRPLPDQRIEFGRQPIKGQSHPPKNNHVEYEDHTMKKLRIILAIFVFLNILPLIGCWDMREINEIGLVTAVAVDKGTGNNKYSVTVQIANPTSENTSGSESKAKSTVWIGSKEGASLFDATRELVKISSRRIMWVTMML</sequence>
<organism evidence="3 4">
    <name type="scientific">Pseudobacteroides cellulosolvens ATCC 35603 = DSM 2933</name>
    <dbReference type="NCBI Taxonomy" id="398512"/>
    <lineage>
        <taxon>Bacteria</taxon>
        <taxon>Bacillati</taxon>
        <taxon>Bacillota</taxon>
        <taxon>Clostridia</taxon>
        <taxon>Eubacteriales</taxon>
        <taxon>Oscillospiraceae</taxon>
        <taxon>Pseudobacteroides</taxon>
    </lineage>
</organism>
<dbReference type="EMBL" id="LGTC01000001">
    <property type="protein sequence ID" value="KNY28956.1"/>
    <property type="molecule type" value="Genomic_DNA"/>
</dbReference>
<evidence type="ECO:0000259" key="2">
    <source>
        <dbReference type="Pfam" id="PF25198"/>
    </source>
</evidence>
<dbReference type="Pfam" id="PF25198">
    <property type="entry name" value="Spore_GerAC_N"/>
    <property type="match status" value="1"/>
</dbReference>
<name>A0A0L6JSY2_9FIRM</name>
<evidence type="ECO:0000313" key="4">
    <source>
        <dbReference type="Proteomes" id="UP000036923"/>
    </source>
</evidence>
<feature type="transmembrane region" description="Helical" evidence="1">
    <location>
        <begin position="83"/>
        <end position="102"/>
    </location>
</feature>
<keyword evidence="1" id="KW-0812">Transmembrane</keyword>
<keyword evidence="4" id="KW-1185">Reference proteome</keyword>
<dbReference type="InterPro" id="IPR008844">
    <property type="entry name" value="Spore_GerAC-like"/>
</dbReference>
<keyword evidence="1" id="KW-1133">Transmembrane helix</keyword>
<dbReference type="InterPro" id="IPR057336">
    <property type="entry name" value="GerAC_N"/>
</dbReference>
<dbReference type="STRING" id="398512.Bccel_4230"/>
<dbReference type="Gene3D" id="6.20.190.10">
    <property type="entry name" value="Nutrient germinant receptor protein C, domain 1"/>
    <property type="match status" value="1"/>
</dbReference>
<dbReference type="Proteomes" id="UP000036923">
    <property type="component" value="Unassembled WGS sequence"/>
</dbReference>
<gene>
    <name evidence="3" type="ORF">Bccel_4230</name>
</gene>
<protein>
    <recommendedName>
        <fullName evidence="2">Spore germination protein N-terminal domain-containing protein</fullName>
    </recommendedName>
</protein>